<organism evidence="2 3">
    <name type="scientific">Sphaerospermopsis aphanizomenoides LEGE 00250</name>
    <dbReference type="NCBI Taxonomy" id="2777972"/>
    <lineage>
        <taxon>Bacteria</taxon>
        <taxon>Bacillati</taxon>
        <taxon>Cyanobacteriota</taxon>
        <taxon>Cyanophyceae</taxon>
        <taxon>Nostocales</taxon>
        <taxon>Aphanizomenonaceae</taxon>
        <taxon>Sphaerospermopsis</taxon>
        <taxon>Sphaerospermopsis aphanizomenoides</taxon>
    </lineage>
</organism>
<dbReference type="RefSeq" id="WP_193944482.1">
    <property type="nucleotide sequence ID" value="NZ_JADEWB010000374.1"/>
</dbReference>
<dbReference type="EMBL" id="JADEWB010000374">
    <property type="protein sequence ID" value="MBE9239390.1"/>
    <property type="molecule type" value="Genomic_DNA"/>
</dbReference>
<dbReference type="Proteomes" id="UP000606776">
    <property type="component" value="Unassembled WGS sequence"/>
</dbReference>
<proteinExistence type="predicted"/>
<dbReference type="InterPro" id="IPR002559">
    <property type="entry name" value="Transposase_11"/>
</dbReference>
<dbReference type="NCBIfam" id="NF033591">
    <property type="entry name" value="transpos_IS4_2"/>
    <property type="match status" value="1"/>
</dbReference>
<dbReference type="SUPFAM" id="SSF53098">
    <property type="entry name" value="Ribonuclease H-like"/>
    <property type="match status" value="1"/>
</dbReference>
<evidence type="ECO:0000313" key="2">
    <source>
        <dbReference type="EMBL" id="MBE9239390.1"/>
    </source>
</evidence>
<dbReference type="InterPro" id="IPR012337">
    <property type="entry name" value="RNaseH-like_sf"/>
</dbReference>
<keyword evidence="3" id="KW-1185">Reference proteome</keyword>
<evidence type="ECO:0000313" key="3">
    <source>
        <dbReference type="Proteomes" id="UP000606776"/>
    </source>
</evidence>
<comment type="caution">
    <text evidence="2">The sequence shown here is derived from an EMBL/GenBank/DDBJ whole genome shotgun (WGS) entry which is preliminary data.</text>
</comment>
<gene>
    <name evidence="2" type="ORF">IQ227_26150</name>
</gene>
<evidence type="ECO:0000259" key="1">
    <source>
        <dbReference type="Pfam" id="PF01609"/>
    </source>
</evidence>
<dbReference type="InterPro" id="IPR047658">
    <property type="entry name" value="IS4-like_transpos"/>
</dbReference>
<reference evidence="2 3" key="1">
    <citation type="submission" date="2020-10" db="EMBL/GenBank/DDBJ databases">
        <authorList>
            <person name="Castelo-Branco R."/>
            <person name="Eusebio N."/>
            <person name="Adriana R."/>
            <person name="Vieira A."/>
            <person name="Brugerolle De Fraissinette N."/>
            <person name="Rezende De Castro R."/>
            <person name="Schneider M.P."/>
            <person name="Vasconcelos V."/>
            <person name="Leao P.N."/>
        </authorList>
    </citation>
    <scope>NUCLEOTIDE SEQUENCE [LARGE SCALE GENOMIC DNA]</scope>
    <source>
        <strain evidence="2 3">LEGE 00250</strain>
    </source>
</reference>
<feature type="domain" description="Transposase IS4-like" evidence="1">
    <location>
        <begin position="136"/>
        <end position="297"/>
    </location>
</feature>
<accession>A0ABR9VMF7</accession>
<protein>
    <submittedName>
        <fullName evidence="2">IS4 family transposase</fullName>
    </submittedName>
</protein>
<name>A0ABR9VMF7_9CYAN</name>
<sequence length="380" mass="44946">MLPLFYQEILEKYLTNRQLITLKMLVWVLQTQKEVRIERLAANLPLPIQENSRRRHIQRFLNSNKLSVVLLWFPIIEVILARLFKPLSQLVIAIDRTQWKDNNILMVSVIYQKRALPIYWCMLDKEGCSNLQEQQKVLRPVIRLLKRYQLVIIGDREFHGAELRKWLHSQGLKYIFRQKKDTTFREKRQKFQPLSTIPIYPGGRRFYENVHLTQDKGFGCCNLAVYWKRKYRGKQELEPWYLSTNLTDISTTIKIYGQRFGIEAMFKDCKTGGYNLEGSQASPDRLVRIILLIALAMTSAWLQGQKTQSQRKQSYVCRMSENKRTGRRHSAFWIGLYGSSWIVSMNECQELVLEMMASVRNKMPFYQQGLRAVMLIQQPL</sequence>
<dbReference type="Pfam" id="PF01609">
    <property type="entry name" value="DDE_Tnp_1"/>
    <property type="match status" value="1"/>
</dbReference>